<keyword evidence="7 20" id="KW-0732">Signal</keyword>
<evidence type="ECO:0000256" key="13">
    <source>
        <dbReference type="ARBA" id="ARBA00023157"/>
    </source>
</evidence>
<dbReference type="GO" id="GO:0015035">
    <property type="term" value="F:protein-disulfide reductase activity"/>
    <property type="evidence" value="ECO:0007669"/>
    <property type="project" value="InterPro"/>
</dbReference>
<feature type="active site" description="Nucleophile" evidence="16">
    <location>
        <position position="411"/>
    </location>
</feature>
<keyword evidence="13 18" id="KW-1015">Disulfide bond</keyword>
<evidence type="ECO:0000256" key="5">
    <source>
        <dbReference type="ARBA" id="ARBA00022448"/>
    </source>
</evidence>
<feature type="transmembrane region" description="Helical" evidence="19">
    <location>
        <begin position="480"/>
        <end position="498"/>
    </location>
</feature>
<keyword evidence="10" id="KW-0249">Electron transport</keyword>
<evidence type="ECO:0000256" key="12">
    <source>
        <dbReference type="ARBA" id="ARBA00023136"/>
    </source>
</evidence>
<feature type="signal peptide" evidence="20">
    <location>
        <begin position="1"/>
        <end position="24"/>
    </location>
</feature>
<dbReference type="PANTHER" id="PTHR12613:SF0">
    <property type="entry name" value="ERO1-LIKE PROTEIN"/>
    <property type="match status" value="1"/>
</dbReference>
<dbReference type="Proteomes" id="UP001162031">
    <property type="component" value="Unassembled WGS sequence"/>
</dbReference>
<comment type="subcellular location">
    <subcellularLocation>
        <location evidence="2">Endoplasmic reticulum membrane</location>
        <topology evidence="2">Peripheral membrane protein</topology>
        <orientation evidence="2">Lumenal side</orientation>
    </subcellularLocation>
</comment>
<comment type="caution">
    <text evidence="21">The sequence shown here is derived from an EMBL/GenBank/DDBJ whole genome shotgun (WGS) entry which is preliminary data.</text>
</comment>
<evidence type="ECO:0000256" key="6">
    <source>
        <dbReference type="ARBA" id="ARBA00022630"/>
    </source>
</evidence>
<evidence type="ECO:0000256" key="4">
    <source>
        <dbReference type="ARBA" id="ARBA00011802"/>
    </source>
</evidence>
<comment type="subunit">
    <text evidence="4">May function both as a monomer and a homodimer.</text>
</comment>
<sequence length="511" mass="57886">MRLLRLGSLSAAVAIAMATQSSAAVPIVDNASTPFRKDMVGFLQCRVCETPELTGSVQDSACDYETVDKAVNEHFHPLLEELSRLTFFRYFKVDLGKECPHLPWQDDGMCASIDCAVCECPSHEIPVPWSQLDLQEIQSRRSNQVLGEAGKPCDEQTGESTLSKVERKNAIAGESFKEWEEASSANVWAAQGEEEEAMTYINLLENPERYTGYSGVQAERIWKAIYEENCFVPRNESAMDSMCLEERVYYRLISGLQASINTHIALTYKFGNKWGSNPSLFVHRVGKHRDRLQNLYFAYLFVMRAIGKYHHRLLAFDYNTGNAADDLRVKEILRQLLLERSDARTSGTSCPVHAECMSVLSGFDESTFFRVQADGLSPDELALAKREKEQLEVQFREKFQNVSRIMDCVSCEKCRLWGKLHTMGLGTAIKILLAEDVSTIPDLHRNELIALINVANNLSRSVDGVKMMRELEFAEAMKQFGFVCVAATLLVLALIAVFRRRHRLRVHKKRE</sequence>
<dbReference type="AlphaFoldDB" id="A0AAV0T1C7"/>
<comment type="similarity">
    <text evidence="3">Belongs to the EROs family.</text>
</comment>
<keyword evidence="9 17" id="KW-0274">FAD</keyword>
<keyword evidence="11" id="KW-0560">Oxidoreductase</keyword>
<keyword evidence="14" id="KW-0325">Glycoprotein</keyword>
<comment type="cofactor">
    <cofactor evidence="1 17">
        <name>FAD</name>
        <dbReference type="ChEBI" id="CHEBI:57692"/>
    </cofactor>
</comment>
<evidence type="ECO:0000256" key="9">
    <source>
        <dbReference type="ARBA" id="ARBA00022827"/>
    </source>
</evidence>
<gene>
    <name evidence="21" type="ORF">HBR001_LOCUS869</name>
</gene>
<feature type="binding site" evidence="17">
    <location>
        <position position="254"/>
    </location>
    <ligand>
        <name>FAD</name>
        <dbReference type="ChEBI" id="CHEBI:57692"/>
    </ligand>
</feature>
<feature type="disulfide bond" description="Redox-active" evidence="18">
    <location>
        <begin position="411"/>
        <end position="414"/>
    </location>
</feature>
<keyword evidence="8" id="KW-0256">Endoplasmic reticulum</keyword>
<feature type="active site" evidence="16">
    <location>
        <position position="414"/>
    </location>
</feature>
<feature type="disulfide bond" description="Redox-active" evidence="18">
    <location>
        <begin position="110"/>
        <end position="115"/>
    </location>
</feature>
<evidence type="ECO:0000256" key="16">
    <source>
        <dbReference type="PIRSR" id="PIRSR017205-1"/>
    </source>
</evidence>
<accession>A0AAV0T1C7</accession>
<feature type="binding site" evidence="17">
    <location>
        <position position="211"/>
    </location>
    <ligand>
        <name>FAD</name>
        <dbReference type="ChEBI" id="CHEBI:57692"/>
    </ligand>
</feature>
<feature type="binding site" evidence="17">
    <location>
        <position position="284"/>
    </location>
    <ligand>
        <name>FAD</name>
        <dbReference type="ChEBI" id="CHEBI:57692"/>
    </ligand>
</feature>
<feature type="binding site" evidence="17">
    <location>
        <position position="222"/>
    </location>
    <ligand>
        <name>FAD</name>
        <dbReference type="ChEBI" id="CHEBI:57692"/>
    </ligand>
</feature>
<evidence type="ECO:0000256" key="15">
    <source>
        <dbReference type="ARBA" id="ARBA00023284"/>
    </source>
</evidence>
<evidence type="ECO:0000256" key="8">
    <source>
        <dbReference type="ARBA" id="ARBA00022824"/>
    </source>
</evidence>
<keyword evidence="19" id="KW-0812">Transmembrane</keyword>
<keyword evidence="19" id="KW-1133">Transmembrane helix</keyword>
<evidence type="ECO:0000256" key="2">
    <source>
        <dbReference type="ARBA" id="ARBA00004367"/>
    </source>
</evidence>
<evidence type="ECO:0000313" key="22">
    <source>
        <dbReference type="Proteomes" id="UP001162031"/>
    </source>
</evidence>
<evidence type="ECO:0000256" key="17">
    <source>
        <dbReference type="PIRSR" id="PIRSR017205-2"/>
    </source>
</evidence>
<dbReference type="Pfam" id="PF04137">
    <property type="entry name" value="ERO1"/>
    <property type="match status" value="1"/>
</dbReference>
<evidence type="ECO:0000313" key="21">
    <source>
        <dbReference type="EMBL" id="CAI5712559.1"/>
    </source>
</evidence>
<dbReference type="GO" id="GO:0034975">
    <property type="term" value="P:protein folding in endoplasmic reticulum"/>
    <property type="evidence" value="ECO:0007669"/>
    <property type="project" value="InterPro"/>
</dbReference>
<dbReference type="GO" id="GO:0071949">
    <property type="term" value="F:FAD binding"/>
    <property type="evidence" value="ECO:0007669"/>
    <property type="project" value="InterPro"/>
</dbReference>
<keyword evidence="22" id="KW-1185">Reference proteome</keyword>
<dbReference type="EMBL" id="CANTFL010000086">
    <property type="protein sequence ID" value="CAI5712559.1"/>
    <property type="molecule type" value="Genomic_DNA"/>
</dbReference>
<dbReference type="InterPro" id="IPR007266">
    <property type="entry name" value="Ero1"/>
</dbReference>
<evidence type="ECO:0000256" key="11">
    <source>
        <dbReference type="ARBA" id="ARBA00023002"/>
    </source>
</evidence>
<dbReference type="InterPro" id="IPR037192">
    <property type="entry name" value="ERO1-like_sf"/>
</dbReference>
<feature type="chain" id="PRO_5043606188" evidence="20">
    <location>
        <begin position="25"/>
        <end position="511"/>
    </location>
</feature>
<proteinExistence type="inferred from homology"/>
<dbReference type="SUPFAM" id="SSF110019">
    <property type="entry name" value="ERO1-like"/>
    <property type="match status" value="1"/>
</dbReference>
<evidence type="ECO:0000256" key="7">
    <source>
        <dbReference type="ARBA" id="ARBA00022729"/>
    </source>
</evidence>
<organism evidence="21 22">
    <name type="scientific">Hyaloperonospora brassicae</name>
    <name type="common">Brassica downy mildew</name>
    <name type="synonym">Peronospora brassicae</name>
    <dbReference type="NCBI Taxonomy" id="162125"/>
    <lineage>
        <taxon>Eukaryota</taxon>
        <taxon>Sar</taxon>
        <taxon>Stramenopiles</taxon>
        <taxon>Oomycota</taxon>
        <taxon>Peronosporomycetes</taxon>
        <taxon>Peronosporales</taxon>
        <taxon>Peronosporaceae</taxon>
        <taxon>Hyaloperonospora</taxon>
    </lineage>
</organism>
<keyword evidence="6" id="KW-0285">Flavoprotein</keyword>
<evidence type="ECO:0000256" key="10">
    <source>
        <dbReference type="ARBA" id="ARBA00022982"/>
    </source>
</evidence>
<evidence type="ECO:0000256" key="18">
    <source>
        <dbReference type="PIRSR" id="PIRSR017205-3"/>
    </source>
</evidence>
<dbReference type="GO" id="GO:0005789">
    <property type="term" value="C:endoplasmic reticulum membrane"/>
    <property type="evidence" value="ECO:0007669"/>
    <property type="project" value="UniProtKB-SubCell"/>
</dbReference>
<evidence type="ECO:0000256" key="20">
    <source>
        <dbReference type="SAM" id="SignalP"/>
    </source>
</evidence>
<protein>
    <submittedName>
        <fullName evidence="21">Uncharacterized protein</fullName>
    </submittedName>
</protein>
<dbReference type="PANTHER" id="PTHR12613">
    <property type="entry name" value="ERO1-RELATED"/>
    <property type="match status" value="1"/>
</dbReference>
<keyword evidence="5" id="KW-0813">Transport</keyword>
<evidence type="ECO:0000256" key="19">
    <source>
        <dbReference type="SAM" id="Phobius"/>
    </source>
</evidence>
<evidence type="ECO:0000256" key="1">
    <source>
        <dbReference type="ARBA" id="ARBA00001974"/>
    </source>
</evidence>
<name>A0AAV0T1C7_HYABA</name>
<reference evidence="21" key="1">
    <citation type="submission" date="2022-12" db="EMBL/GenBank/DDBJ databases">
        <authorList>
            <person name="Webb A."/>
        </authorList>
    </citation>
    <scope>NUCLEOTIDE SEQUENCE</scope>
    <source>
        <strain evidence="21">Hp1</strain>
    </source>
</reference>
<keyword evidence="15" id="KW-0676">Redox-active center</keyword>
<keyword evidence="12 19" id="KW-0472">Membrane</keyword>
<feature type="binding site" evidence="17">
    <location>
        <position position="209"/>
    </location>
    <ligand>
        <name>FAD</name>
        <dbReference type="ChEBI" id="CHEBI:57692"/>
    </ligand>
</feature>
<dbReference type="PIRSF" id="PIRSF017205">
    <property type="entry name" value="ERO1"/>
    <property type="match status" value="1"/>
</dbReference>
<dbReference type="GO" id="GO:0016972">
    <property type="term" value="F:thiol oxidase activity"/>
    <property type="evidence" value="ECO:0007669"/>
    <property type="project" value="InterPro"/>
</dbReference>
<evidence type="ECO:0000256" key="14">
    <source>
        <dbReference type="ARBA" id="ARBA00023180"/>
    </source>
</evidence>
<evidence type="ECO:0000256" key="3">
    <source>
        <dbReference type="ARBA" id="ARBA00008277"/>
    </source>
</evidence>